<dbReference type="PANTHER" id="PTHR43283">
    <property type="entry name" value="BETA-LACTAMASE-RELATED"/>
    <property type="match status" value="1"/>
</dbReference>
<dbReference type="Proteomes" id="UP000184368">
    <property type="component" value="Unassembled WGS sequence"/>
</dbReference>
<dbReference type="InterPro" id="IPR050789">
    <property type="entry name" value="Diverse_Enzym_Activities"/>
</dbReference>
<keyword evidence="1" id="KW-0378">Hydrolase</keyword>
<dbReference type="SUPFAM" id="SSF56601">
    <property type="entry name" value="beta-lactamase/transpeptidase-like"/>
    <property type="match status" value="1"/>
</dbReference>
<dbReference type="AlphaFoldDB" id="A0A1M5IAN3"/>
<dbReference type="Gene3D" id="3.40.710.10">
    <property type="entry name" value="DD-peptidase/beta-lactamase superfamily"/>
    <property type="match status" value="1"/>
</dbReference>
<name>A0A1M5IAN3_9BACT</name>
<feature type="domain" description="Beta-lactamase-related" evidence="3">
    <location>
        <begin position="136"/>
        <end position="386"/>
    </location>
</feature>
<dbReference type="GO" id="GO:0016787">
    <property type="term" value="F:hydrolase activity"/>
    <property type="evidence" value="ECO:0007669"/>
    <property type="project" value="UniProtKB-KW"/>
</dbReference>
<keyword evidence="5" id="KW-1185">Reference proteome</keyword>
<evidence type="ECO:0000259" key="3">
    <source>
        <dbReference type="Pfam" id="PF00144"/>
    </source>
</evidence>
<dbReference type="EMBL" id="FQUO01000023">
    <property type="protein sequence ID" value="SHG25285.1"/>
    <property type="molecule type" value="Genomic_DNA"/>
</dbReference>
<evidence type="ECO:0000313" key="5">
    <source>
        <dbReference type="Proteomes" id="UP000184368"/>
    </source>
</evidence>
<sequence length="407" mass="45841">MVPSSATFQNLLGVPQQPLYFPILNTMFKSFLFLSFACWLCSTPALAQQPYFPDTAWQSRKPAELKLDATALDSAVAFAQRNEATIDRDLRIANMRSYANEPGYKILGPMKQRGGPAGLIIKGGYIVAQWGDPGRVDMTFSATKSYLSTVAGLAVDQRLIGSIEEPVNRYVWDNTFEGNHNSKITWRHLLDQTSDWSGCQFEVCDWSDRPPRTGGIDDWKARKLLEPGSTYEYNDARVNVLAYSLLQVWRKPLPQVLKEKIMDPIGASTTWRWYGYDNSFVNMDGQMVQSVSGGGHFGGGLFINTWDQARFGLLFLRKGKWKGKQLVSEQWVKMAHEPSKANPSYSLLWWTNAAEELKGVSKNIWFAAGFGGNYIVIDEANDLLIVTRWLEPSQLGELVKRVEAAVR</sequence>
<reference evidence="4 5" key="1">
    <citation type="submission" date="2016-11" db="EMBL/GenBank/DDBJ databases">
        <authorList>
            <person name="Jaros S."/>
            <person name="Januszkiewicz K."/>
            <person name="Wedrychowicz H."/>
        </authorList>
    </citation>
    <scope>NUCLEOTIDE SEQUENCE [LARGE SCALE GENOMIC DNA]</scope>
    <source>
        <strain evidence="4 5">DSM 26897</strain>
    </source>
</reference>
<evidence type="ECO:0000313" key="4">
    <source>
        <dbReference type="EMBL" id="SHG25285.1"/>
    </source>
</evidence>
<feature type="signal peptide" evidence="2">
    <location>
        <begin position="1"/>
        <end position="47"/>
    </location>
</feature>
<dbReference type="Pfam" id="PF00144">
    <property type="entry name" value="Beta-lactamase"/>
    <property type="match status" value="1"/>
</dbReference>
<organism evidence="4 5">
    <name type="scientific">Cnuella takakiae</name>
    <dbReference type="NCBI Taxonomy" id="1302690"/>
    <lineage>
        <taxon>Bacteria</taxon>
        <taxon>Pseudomonadati</taxon>
        <taxon>Bacteroidota</taxon>
        <taxon>Chitinophagia</taxon>
        <taxon>Chitinophagales</taxon>
        <taxon>Chitinophagaceae</taxon>
        <taxon>Cnuella</taxon>
    </lineage>
</organism>
<gene>
    <name evidence="4" type="ORF">SAMN05444008_1231</name>
</gene>
<proteinExistence type="predicted"/>
<evidence type="ECO:0000256" key="1">
    <source>
        <dbReference type="ARBA" id="ARBA00022801"/>
    </source>
</evidence>
<dbReference type="PANTHER" id="PTHR43283:SF11">
    <property type="entry name" value="BETA-LACTAMASE-RELATED DOMAIN-CONTAINING PROTEIN"/>
    <property type="match status" value="1"/>
</dbReference>
<protein>
    <submittedName>
        <fullName evidence="4">CubicO group peptidase, beta-lactamase class C family</fullName>
    </submittedName>
</protein>
<evidence type="ECO:0000256" key="2">
    <source>
        <dbReference type="SAM" id="SignalP"/>
    </source>
</evidence>
<accession>A0A1M5IAN3</accession>
<dbReference type="STRING" id="1302690.BUE76_01815"/>
<feature type="chain" id="PRO_5012341348" evidence="2">
    <location>
        <begin position="48"/>
        <end position="407"/>
    </location>
</feature>
<keyword evidence="2" id="KW-0732">Signal</keyword>
<dbReference type="InterPro" id="IPR012338">
    <property type="entry name" value="Beta-lactam/transpept-like"/>
</dbReference>
<dbReference type="InterPro" id="IPR001466">
    <property type="entry name" value="Beta-lactam-related"/>
</dbReference>